<gene>
    <name evidence="1" type="ORF">COHA_004903</name>
</gene>
<accession>A0AAD5DR07</accession>
<evidence type="ECO:0008006" key="3">
    <source>
        <dbReference type="Google" id="ProtNLM"/>
    </source>
</evidence>
<dbReference type="PANTHER" id="PTHR37560">
    <property type="entry name" value="UPF0210 PROTEIN SPR0218"/>
    <property type="match status" value="1"/>
</dbReference>
<dbReference type="Gene3D" id="3.20.70.20">
    <property type="match status" value="1"/>
</dbReference>
<dbReference type="PANTHER" id="PTHR37560:SF2">
    <property type="entry name" value="DUF711 DOMAIN-CONTAINING PROTEIN"/>
    <property type="match status" value="1"/>
</dbReference>
<dbReference type="InterPro" id="IPR007841">
    <property type="entry name" value="UPF0210"/>
</dbReference>
<name>A0AAD5DR07_9CHLO</name>
<dbReference type="SUPFAM" id="SSF51998">
    <property type="entry name" value="PFL-like glycyl radical enzymes"/>
    <property type="match status" value="1"/>
</dbReference>
<evidence type="ECO:0000313" key="2">
    <source>
        <dbReference type="Proteomes" id="UP001205105"/>
    </source>
</evidence>
<dbReference type="Pfam" id="PF05167">
    <property type="entry name" value="DUF711"/>
    <property type="match status" value="1"/>
</dbReference>
<dbReference type="AlphaFoldDB" id="A0AAD5DR07"/>
<reference evidence="1" key="1">
    <citation type="submission" date="2020-11" db="EMBL/GenBank/DDBJ databases">
        <title>Chlorella ohadii genome sequencing and assembly.</title>
        <authorList>
            <person name="Murik O."/>
            <person name="Treves H."/>
            <person name="Kedem I."/>
            <person name="Shotland Y."/>
            <person name="Kaplan A."/>
        </authorList>
    </citation>
    <scope>NUCLEOTIDE SEQUENCE</scope>
    <source>
        <strain evidence="1">1</strain>
    </source>
</reference>
<protein>
    <recommendedName>
        <fullName evidence="3">DUF711 family protein</fullName>
    </recommendedName>
</protein>
<keyword evidence="2" id="KW-1185">Reference proteome</keyword>
<sequence length="408" mass="42332">MATEPAKGFRVRTISYFIGTSASWEEQITSAAAFLRQAKSAIEAAVRAGYEVQTCRIVTGALSAAPSASSAAGTAAELEQLCLANGVSFLSLGGTSDEQLLEEGVFHQIAAATDYTSCTFSWQRGMGQRQARRLAEAIHGLAESKPAASFRFGVTFNCPAERCIPYFPAAAAPEGRGGFAIGMENSVLLHQAFQQAAAQAAADCSLNVLDAAQRCLHDTFAAALGPVEELARQLETATGQQYLGLDASIAPALEPPSIPQAYELLGLGRFGGSATLAISERITAALKSLPLKLCGYSGLMLPVCEDSGLAAAADGGRVSLQTLLLYSAVCGCGLDTVPVPGATQDQPPAEREALLDATAAVLLDTAALAYRLDKPLSVRLLPVPGGAAGQRTCFDSPYLLNCATLPLA</sequence>
<comment type="caution">
    <text evidence="1">The sequence shown here is derived from an EMBL/GenBank/DDBJ whole genome shotgun (WGS) entry which is preliminary data.</text>
</comment>
<evidence type="ECO:0000313" key="1">
    <source>
        <dbReference type="EMBL" id="KAI7841511.1"/>
    </source>
</evidence>
<proteinExistence type="predicted"/>
<organism evidence="1 2">
    <name type="scientific">Chlorella ohadii</name>
    <dbReference type="NCBI Taxonomy" id="2649997"/>
    <lineage>
        <taxon>Eukaryota</taxon>
        <taxon>Viridiplantae</taxon>
        <taxon>Chlorophyta</taxon>
        <taxon>core chlorophytes</taxon>
        <taxon>Trebouxiophyceae</taxon>
        <taxon>Chlorellales</taxon>
        <taxon>Chlorellaceae</taxon>
        <taxon>Chlorella clade</taxon>
        <taxon>Chlorella</taxon>
    </lineage>
</organism>
<dbReference type="Proteomes" id="UP001205105">
    <property type="component" value="Unassembled WGS sequence"/>
</dbReference>
<dbReference type="EMBL" id="JADXDR010000063">
    <property type="protein sequence ID" value="KAI7841511.1"/>
    <property type="molecule type" value="Genomic_DNA"/>
</dbReference>